<keyword evidence="9" id="KW-1185">Reference proteome</keyword>
<evidence type="ECO:0000256" key="5">
    <source>
        <dbReference type="ARBA" id="ARBA00022691"/>
    </source>
</evidence>
<dbReference type="Gene3D" id="3.40.1010.10">
    <property type="entry name" value="Cobalt-precorrin-4 Transmethylase, Domain 1"/>
    <property type="match status" value="1"/>
</dbReference>
<dbReference type="InterPro" id="IPR050714">
    <property type="entry name" value="Cobalamin_biosynth_MTase"/>
</dbReference>
<dbReference type="NCBIfam" id="TIGR02469">
    <property type="entry name" value="CbiT"/>
    <property type="match status" value="1"/>
</dbReference>
<dbReference type="InterPro" id="IPR014777">
    <property type="entry name" value="4pyrrole_Mease_sub1"/>
</dbReference>
<proteinExistence type="predicted"/>
<dbReference type="PANTHER" id="PTHR43182:SF1">
    <property type="entry name" value="COBALT-PRECORRIN-7 C(5)-METHYLTRANSFERASE"/>
    <property type="match status" value="1"/>
</dbReference>
<evidence type="ECO:0000259" key="7">
    <source>
        <dbReference type="Pfam" id="PF00590"/>
    </source>
</evidence>
<dbReference type="CDD" id="cd02440">
    <property type="entry name" value="AdoMet_MTases"/>
    <property type="match status" value="1"/>
</dbReference>
<feature type="region of interest" description="Disordered" evidence="6">
    <location>
        <begin position="431"/>
        <end position="460"/>
    </location>
</feature>
<feature type="domain" description="Tetrapyrrole methylase" evidence="7">
    <location>
        <begin position="6"/>
        <end position="198"/>
    </location>
</feature>
<feature type="compositionally biased region" description="Low complexity" evidence="6">
    <location>
        <begin position="435"/>
        <end position="447"/>
    </location>
</feature>
<dbReference type="EMBL" id="JBHRZN010000004">
    <property type="protein sequence ID" value="MFC3850908.1"/>
    <property type="molecule type" value="Genomic_DNA"/>
</dbReference>
<evidence type="ECO:0000256" key="6">
    <source>
        <dbReference type="SAM" id="MobiDB-lite"/>
    </source>
</evidence>
<keyword evidence="4" id="KW-0808">Transferase</keyword>
<evidence type="ECO:0000313" key="9">
    <source>
        <dbReference type="Proteomes" id="UP001595751"/>
    </source>
</evidence>
<dbReference type="Proteomes" id="UP001595751">
    <property type="component" value="Unassembled WGS sequence"/>
</dbReference>
<gene>
    <name evidence="8" type="primary">cbiT</name>
    <name evidence="8" type="ORF">ACFORJ_12140</name>
</gene>
<keyword evidence="5" id="KW-0949">S-adenosyl-L-methionine</keyword>
<dbReference type="PANTHER" id="PTHR43182">
    <property type="entry name" value="COBALT-PRECORRIN-6B C(15)-METHYLTRANSFERASE (DECARBOXYLATING)"/>
    <property type="match status" value="1"/>
</dbReference>
<feature type="compositionally biased region" description="Basic and acidic residues" evidence="6">
    <location>
        <begin position="448"/>
        <end position="460"/>
    </location>
</feature>
<dbReference type="CDD" id="cd11644">
    <property type="entry name" value="Precorrin-6Y-MT"/>
    <property type="match status" value="1"/>
</dbReference>
<sequence>MTRTRLRVVGIGCDGLDGLTARARAVLADARRIIGAPRQLELLDVGESASASPGCPDNPDATASYATAPPITAERATWPEGYWRRWGEVLADLDPSGDVILASGDPMFHGIGTTLVRELGADAIEVFPAPSSASLACARLGWALDRTPVVSLVTGPAGREGAGAVVPLADAGQPFLVLCRGADSVAHVADALSDRPDSVLTTLTNAGGGEAGPYPESIARGTAAHPPTPAGDLTILAVEPSGPSRAWLPDDAFDTDGQLTKSPIRELTVAALGPRPGALLWDVGGGTGSIAIEWARHGGRAICIERDATRAERIRANAANLSGGVEVVHGSAPEALAPLADVHRAAPDAIFIGGGLTAEGMIDACVDALAPGGRLVANTVTIESEAVLWDARSRFGGEVHRIGVERAGRVGSFTAWRPALPVVQWVVDGPSQSNAAGGAPAGPADAEGTARRGAEGEQNQ</sequence>
<dbReference type="InterPro" id="IPR029063">
    <property type="entry name" value="SAM-dependent_MTases_sf"/>
</dbReference>
<evidence type="ECO:0000256" key="3">
    <source>
        <dbReference type="ARBA" id="ARBA00022603"/>
    </source>
</evidence>
<comment type="caution">
    <text evidence="8">The sequence shown here is derived from an EMBL/GenBank/DDBJ whole genome shotgun (WGS) entry which is preliminary data.</text>
</comment>
<organism evidence="8 9">
    <name type="scientific">Corynebacterium hansenii</name>
    <dbReference type="NCBI Taxonomy" id="394964"/>
    <lineage>
        <taxon>Bacteria</taxon>
        <taxon>Bacillati</taxon>
        <taxon>Actinomycetota</taxon>
        <taxon>Actinomycetes</taxon>
        <taxon>Mycobacteriales</taxon>
        <taxon>Corynebacteriaceae</taxon>
        <taxon>Corynebacterium</taxon>
    </lineage>
</organism>
<dbReference type="InterPro" id="IPR035996">
    <property type="entry name" value="4pyrrol_Methylase_sf"/>
</dbReference>
<dbReference type="Pfam" id="PF00590">
    <property type="entry name" value="TP_methylase"/>
    <property type="match status" value="1"/>
</dbReference>
<evidence type="ECO:0000256" key="1">
    <source>
        <dbReference type="ARBA" id="ARBA00004953"/>
    </source>
</evidence>
<dbReference type="SUPFAM" id="SSF53790">
    <property type="entry name" value="Tetrapyrrole methylase"/>
    <property type="match status" value="1"/>
</dbReference>
<comment type="pathway">
    <text evidence="1">Cofactor biosynthesis; adenosylcobalamin biosynthesis.</text>
</comment>
<accession>A0ABV7ZQS1</accession>
<dbReference type="PIRSF" id="PIRSF036428">
    <property type="entry name" value="CobL"/>
    <property type="match status" value="1"/>
</dbReference>
<keyword evidence="2" id="KW-0169">Cobalamin biosynthesis</keyword>
<name>A0ABV7ZQS1_9CORY</name>
<dbReference type="RefSeq" id="WP_290288000.1">
    <property type="nucleotide sequence ID" value="NZ_CP047211.1"/>
</dbReference>
<evidence type="ECO:0000256" key="4">
    <source>
        <dbReference type="ARBA" id="ARBA00022679"/>
    </source>
</evidence>
<evidence type="ECO:0000313" key="8">
    <source>
        <dbReference type="EMBL" id="MFC3850908.1"/>
    </source>
</evidence>
<dbReference type="InterPro" id="IPR006365">
    <property type="entry name" value="Cbl_synth_CobL"/>
</dbReference>
<evidence type="ECO:0000256" key="2">
    <source>
        <dbReference type="ARBA" id="ARBA00022573"/>
    </source>
</evidence>
<reference evidence="9" key="1">
    <citation type="journal article" date="2019" name="Int. J. Syst. Evol. Microbiol.">
        <title>The Global Catalogue of Microorganisms (GCM) 10K type strain sequencing project: providing services to taxonomists for standard genome sequencing and annotation.</title>
        <authorList>
            <consortium name="The Broad Institute Genomics Platform"/>
            <consortium name="The Broad Institute Genome Sequencing Center for Infectious Disease"/>
            <person name="Wu L."/>
            <person name="Ma J."/>
        </authorList>
    </citation>
    <scope>NUCLEOTIDE SEQUENCE [LARGE SCALE GENOMIC DNA]</scope>
    <source>
        <strain evidence="9">CCUG 53252</strain>
    </source>
</reference>
<dbReference type="SUPFAM" id="SSF53335">
    <property type="entry name" value="S-adenosyl-L-methionine-dependent methyltransferases"/>
    <property type="match status" value="1"/>
</dbReference>
<dbReference type="InterPro" id="IPR012818">
    <property type="entry name" value="CbiE"/>
</dbReference>
<dbReference type="Gene3D" id="3.40.50.150">
    <property type="entry name" value="Vaccinia Virus protein VP39"/>
    <property type="match status" value="1"/>
</dbReference>
<protein>
    <submittedName>
        <fullName evidence="8">Precorrin-6Y C5,15-methyltransferase (Decarboxylating) subunit CbiT</fullName>
    </submittedName>
</protein>
<keyword evidence="3" id="KW-0489">Methyltransferase</keyword>
<dbReference type="InterPro" id="IPR014008">
    <property type="entry name" value="Cbl_synth_MTase_CbiT"/>
</dbReference>
<dbReference type="InterPro" id="IPR000878">
    <property type="entry name" value="4pyrrol_Mease"/>
</dbReference>